<sequence length="101" mass="11762">MSFEKYLIEDRRLIVLRALNKETDRRLNEALLSRYLESLGHRIARHTVRETLDWLTEVRAIKIEKFGESEVYIAELLERGEDHVAGRTVINGVARPSARSD</sequence>
<evidence type="ECO:0000313" key="2">
    <source>
        <dbReference type="Proteomes" id="UP000032160"/>
    </source>
</evidence>
<dbReference type="AlphaFoldDB" id="X5MAG2"/>
<dbReference type="KEGG" id="pect:BN1012_Phect2610"/>
<dbReference type="OrthoDB" id="7858662at2"/>
<dbReference type="HOGENOM" id="CLU_176097_2_0_5"/>
<dbReference type="Proteomes" id="UP000032160">
    <property type="component" value="Chromosome I"/>
</dbReference>
<accession>X5MAG2</accession>
<dbReference type="STRING" id="1458461.BN1012_Phect2610"/>
<keyword evidence="2" id="KW-1185">Reference proteome</keyword>
<evidence type="ECO:0000313" key="1">
    <source>
        <dbReference type="EMBL" id="CDO60823.1"/>
    </source>
</evidence>
<dbReference type="InterPro" id="IPR036390">
    <property type="entry name" value="WH_DNA-bd_sf"/>
</dbReference>
<proteinExistence type="predicted"/>
<organism evidence="1 2">
    <name type="scientific">Candidatus Phaeomarinibacter ectocarpi</name>
    <dbReference type="NCBI Taxonomy" id="1458461"/>
    <lineage>
        <taxon>Bacteria</taxon>
        <taxon>Pseudomonadati</taxon>
        <taxon>Pseudomonadota</taxon>
        <taxon>Alphaproteobacteria</taxon>
        <taxon>Hyphomicrobiales</taxon>
        <taxon>Parvibaculaceae</taxon>
        <taxon>Candidatus Phaeomarinibacter</taxon>
    </lineage>
</organism>
<dbReference type="RefSeq" id="WP_043948776.1">
    <property type="nucleotide sequence ID" value="NZ_HG966617.1"/>
</dbReference>
<reference evidence="1 2" key="1">
    <citation type="journal article" date="2014" name="Front. Genet.">
        <title>Genome and metabolic network of "Candidatus Phaeomarinobacter ectocarpi" Ec32, a new candidate genus of Alphaproteobacteria frequently associated with brown algae.</title>
        <authorList>
            <person name="Dittami S.M."/>
            <person name="Barbeyron T."/>
            <person name="Boyen C."/>
            <person name="Cambefort J."/>
            <person name="Collet G."/>
            <person name="Delage L."/>
            <person name="Gobet A."/>
            <person name="Groisillier A."/>
            <person name="Leblanc C."/>
            <person name="Michel G."/>
            <person name="Scornet D."/>
            <person name="Siegel A."/>
            <person name="Tapia J.E."/>
            <person name="Tonon T."/>
        </authorList>
    </citation>
    <scope>NUCLEOTIDE SEQUENCE [LARGE SCALE GENOMIC DNA]</scope>
    <source>
        <strain evidence="1 2">Ec32</strain>
    </source>
</reference>
<gene>
    <name evidence="1" type="ORF">BN1012_Phect2610</name>
</gene>
<dbReference type="EMBL" id="HG966617">
    <property type="protein sequence ID" value="CDO60823.1"/>
    <property type="molecule type" value="Genomic_DNA"/>
</dbReference>
<protein>
    <submittedName>
        <fullName evidence="1">Uncharacterized protein</fullName>
    </submittedName>
</protein>
<dbReference type="SUPFAM" id="SSF46785">
    <property type="entry name" value="Winged helix' DNA-binding domain"/>
    <property type="match status" value="1"/>
</dbReference>
<name>X5MAG2_9HYPH</name>